<evidence type="ECO:0000313" key="25">
    <source>
        <dbReference type="Ensembl" id="ENSCMMP00000012085.1"/>
    </source>
</evidence>
<evidence type="ECO:0000256" key="15">
    <source>
        <dbReference type="ARBA" id="ARBA00038272"/>
    </source>
</evidence>
<dbReference type="GO" id="GO:0019216">
    <property type="term" value="P:regulation of lipid metabolic process"/>
    <property type="evidence" value="ECO:0007669"/>
    <property type="project" value="TreeGrafter"/>
</dbReference>
<evidence type="ECO:0000256" key="6">
    <source>
        <dbReference type="ARBA" id="ARBA00022729"/>
    </source>
</evidence>
<dbReference type="Gene3D" id="3.10.100.10">
    <property type="entry name" value="Mannose-Binding Protein A, subunit A"/>
    <property type="match status" value="2"/>
</dbReference>
<feature type="transmembrane region" description="Helical" evidence="21">
    <location>
        <begin position="312"/>
        <end position="330"/>
    </location>
</feature>
<comment type="function">
    <text evidence="16">Essential for the proper localization of brevican (BCAN), mainly as a perineuronal nets (PNNs)-type deposition in the brainstem and cerebellum thereby playing a key role in the formation and structural organization of PNNs. Contributes to the formation and transmission of inhibitory GABAergic synapses between Purkinje cells and deep cerebellar nuclei neurons.</text>
</comment>
<dbReference type="GO" id="GO:0007155">
    <property type="term" value="P:cell adhesion"/>
    <property type="evidence" value="ECO:0007669"/>
    <property type="project" value="InterPro"/>
</dbReference>
<dbReference type="CDD" id="cd21106">
    <property type="entry name" value="TM6SF1-like"/>
    <property type="match status" value="1"/>
</dbReference>
<evidence type="ECO:0000256" key="13">
    <source>
        <dbReference type="ARBA" id="ARBA00023319"/>
    </source>
</evidence>
<dbReference type="GO" id="GO:0033116">
    <property type="term" value="C:endoplasmic reticulum-Golgi intermediate compartment membrane"/>
    <property type="evidence" value="ECO:0007669"/>
    <property type="project" value="TreeGrafter"/>
</dbReference>
<dbReference type="PRINTS" id="PR01265">
    <property type="entry name" value="LINKMODULE"/>
</dbReference>
<evidence type="ECO:0000256" key="16">
    <source>
        <dbReference type="ARBA" id="ARBA00057003"/>
    </source>
</evidence>
<comment type="subcellular location">
    <subcellularLocation>
        <location evidence="1">Endomembrane system</location>
        <topology evidence="1">Multi-pass membrane protein</topology>
    </subcellularLocation>
    <subcellularLocation>
        <location evidence="2">Secreted</location>
        <location evidence="2">Extracellular space</location>
        <location evidence="2">Extracellular matrix</location>
    </subcellularLocation>
</comment>
<feature type="transmembrane region" description="Helical" evidence="21">
    <location>
        <begin position="138"/>
        <end position="160"/>
    </location>
</feature>
<comment type="similarity">
    <text evidence="15">Belongs to the HAPLN family.</text>
</comment>
<dbReference type="InterPro" id="IPR047195">
    <property type="entry name" value="TM6SF1-like"/>
</dbReference>
<dbReference type="GO" id="GO:0005540">
    <property type="term" value="F:hyaluronic acid binding"/>
    <property type="evidence" value="ECO:0007669"/>
    <property type="project" value="UniProtKB-KW"/>
</dbReference>
<keyword evidence="8 20" id="KW-1133">Transmembrane helix</keyword>
<feature type="domain" description="EXPERA" evidence="24">
    <location>
        <begin position="215"/>
        <end position="360"/>
    </location>
</feature>
<dbReference type="SUPFAM" id="SSF48726">
    <property type="entry name" value="Immunoglobulin"/>
    <property type="match status" value="1"/>
</dbReference>
<evidence type="ECO:0000256" key="8">
    <source>
        <dbReference type="ARBA" id="ARBA00022989"/>
    </source>
</evidence>
<dbReference type="CDD" id="cd03519">
    <property type="entry name" value="Link_domain_HAPLN_module_2"/>
    <property type="match status" value="1"/>
</dbReference>
<dbReference type="GO" id="GO:0005789">
    <property type="term" value="C:endoplasmic reticulum membrane"/>
    <property type="evidence" value="ECO:0007669"/>
    <property type="project" value="TreeGrafter"/>
</dbReference>
<evidence type="ECO:0000256" key="20">
    <source>
        <dbReference type="PROSITE-ProRule" id="PRU01087"/>
    </source>
</evidence>
<keyword evidence="13" id="KW-0393">Immunoglobulin domain</keyword>
<dbReference type="Pfam" id="PF26083">
    <property type="entry name" value="TM_Tm6sf2"/>
    <property type="match status" value="1"/>
</dbReference>
<reference evidence="25" key="2">
    <citation type="submission" date="2025-08" db="UniProtKB">
        <authorList>
            <consortium name="Ensembl"/>
        </authorList>
    </citation>
    <scope>IDENTIFICATION</scope>
</reference>
<feature type="transmembrane region" description="Helical" evidence="21">
    <location>
        <begin position="267"/>
        <end position="286"/>
    </location>
</feature>
<evidence type="ECO:0000256" key="18">
    <source>
        <dbReference type="ARBA" id="ARBA00082812"/>
    </source>
</evidence>
<dbReference type="Proteomes" id="UP000694556">
    <property type="component" value="Chromosome 29"/>
</dbReference>
<keyword evidence="12" id="KW-0373">Hyaluronic acid</keyword>
<evidence type="ECO:0000256" key="14">
    <source>
        <dbReference type="ARBA" id="ARBA00034760"/>
    </source>
</evidence>
<dbReference type="InterPro" id="IPR003599">
    <property type="entry name" value="Ig_sub"/>
</dbReference>
<evidence type="ECO:0000256" key="7">
    <source>
        <dbReference type="ARBA" id="ARBA00022737"/>
    </source>
</evidence>
<accession>A0A8C3C0Q4</accession>
<evidence type="ECO:0000256" key="12">
    <source>
        <dbReference type="ARBA" id="ARBA00023290"/>
    </source>
</evidence>
<dbReference type="InterPro" id="IPR016186">
    <property type="entry name" value="C-type_lectin-like/link_sf"/>
</dbReference>
<keyword evidence="11" id="KW-0325">Glycoprotein</keyword>
<evidence type="ECO:0000256" key="1">
    <source>
        <dbReference type="ARBA" id="ARBA00004127"/>
    </source>
</evidence>
<evidence type="ECO:0000256" key="3">
    <source>
        <dbReference type="ARBA" id="ARBA00022525"/>
    </source>
</evidence>
<reference evidence="25" key="1">
    <citation type="submission" date="2018-09" db="EMBL/GenBank/DDBJ databases">
        <title>Common duck and Muscovy duck high density SNP chip.</title>
        <authorList>
            <person name="Vignal A."/>
            <person name="Thebault N."/>
            <person name="Warren W.C."/>
        </authorList>
    </citation>
    <scope>NUCLEOTIDE SEQUENCE [LARGE SCALE GENOMIC DNA]</scope>
</reference>
<evidence type="ECO:0000256" key="17">
    <source>
        <dbReference type="ARBA" id="ARBA00069067"/>
    </source>
</evidence>
<dbReference type="InterPro" id="IPR013783">
    <property type="entry name" value="Ig-like_fold"/>
</dbReference>
<feature type="domain" description="Link" evidence="23">
    <location>
        <begin position="569"/>
        <end position="661"/>
    </location>
</feature>
<dbReference type="PROSITE" id="PS51751">
    <property type="entry name" value="EXPERA"/>
    <property type="match status" value="2"/>
</dbReference>
<comment type="caution">
    <text evidence="19">Lacks conserved residue(s) required for the propagation of feature annotation.</text>
</comment>
<evidence type="ECO:0000259" key="22">
    <source>
        <dbReference type="PROSITE" id="PS50835"/>
    </source>
</evidence>
<evidence type="ECO:0000256" key="21">
    <source>
        <dbReference type="SAM" id="Phobius"/>
    </source>
</evidence>
<evidence type="ECO:0000256" key="4">
    <source>
        <dbReference type="ARBA" id="ARBA00022530"/>
    </source>
</evidence>
<dbReference type="GO" id="GO:0055088">
    <property type="term" value="P:lipid homeostasis"/>
    <property type="evidence" value="ECO:0007669"/>
    <property type="project" value="TreeGrafter"/>
</dbReference>
<feature type="transmembrane region" description="Helical" evidence="21">
    <location>
        <begin position="166"/>
        <end position="185"/>
    </location>
</feature>
<feature type="disulfide bond" evidence="19">
    <location>
        <begin position="614"/>
        <end position="635"/>
    </location>
</feature>
<dbReference type="InterPro" id="IPR013106">
    <property type="entry name" value="Ig_V-set"/>
</dbReference>
<evidence type="ECO:0000256" key="2">
    <source>
        <dbReference type="ARBA" id="ARBA00004498"/>
    </source>
</evidence>
<keyword evidence="10 19" id="KW-1015">Disulfide bond</keyword>
<evidence type="ECO:0000259" key="24">
    <source>
        <dbReference type="PROSITE" id="PS51751"/>
    </source>
</evidence>
<dbReference type="PANTHER" id="PTHR14568">
    <property type="entry name" value="TRANSMEMBRANE SUPERFAMILY 6 MEMBER 1/2"/>
    <property type="match status" value="1"/>
</dbReference>
<keyword evidence="3" id="KW-0964">Secreted</keyword>
<evidence type="ECO:0000256" key="10">
    <source>
        <dbReference type="ARBA" id="ARBA00023157"/>
    </source>
</evidence>
<keyword evidence="4" id="KW-0272">Extracellular matrix</keyword>
<keyword evidence="5 20" id="KW-0812">Transmembrane</keyword>
<dbReference type="SMART" id="SM00409">
    <property type="entry name" value="IG"/>
    <property type="match status" value="1"/>
</dbReference>
<feature type="transmembrane region" description="Helical" evidence="21">
    <location>
        <begin position="217"/>
        <end position="238"/>
    </location>
</feature>
<keyword evidence="6" id="KW-0732">Signal</keyword>
<dbReference type="PANTHER" id="PTHR14568:SF9">
    <property type="entry name" value="TRANSMEMBRANE 6 SUPERFAMILY MEMBER 2"/>
    <property type="match status" value="1"/>
</dbReference>
<dbReference type="InterPro" id="IPR033118">
    <property type="entry name" value="EXPERA"/>
</dbReference>
<dbReference type="PROSITE" id="PS50963">
    <property type="entry name" value="LINK_2"/>
    <property type="match status" value="2"/>
</dbReference>
<feature type="transmembrane region" description="Helical" evidence="21">
    <location>
        <begin position="32"/>
        <end position="52"/>
    </location>
</feature>
<dbReference type="InterPro" id="IPR016187">
    <property type="entry name" value="CTDL_fold"/>
</dbReference>
<reference evidence="25" key="3">
    <citation type="submission" date="2025-09" db="UniProtKB">
        <authorList>
            <consortium name="Ensembl"/>
        </authorList>
    </citation>
    <scope>IDENTIFICATION</scope>
</reference>
<feature type="disulfide bond" evidence="19">
    <location>
        <begin position="515"/>
        <end position="536"/>
    </location>
</feature>
<dbReference type="Gene3D" id="2.60.40.10">
    <property type="entry name" value="Immunoglobulins"/>
    <property type="match status" value="1"/>
</dbReference>
<evidence type="ECO:0000313" key="26">
    <source>
        <dbReference type="Proteomes" id="UP000694556"/>
    </source>
</evidence>
<evidence type="ECO:0000256" key="19">
    <source>
        <dbReference type="PROSITE-ProRule" id="PRU00323"/>
    </source>
</evidence>
<evidence type="ECO:0000256" key="11">
    <source>
        <dbReference type="ARBA" id="ARBA00023180"/>
    </source>
</evidence>
<dbReference type="AlphaFoldDB" id="A0A8C3C0Q4"/>
<dbReference type="Pfam" id="PF00193">
    <property type="entry name" value="Xlink"/>
    <property type="match status" value="2"/>
</dbReference>
<keyword evidence="9 20" id="KW-0472">Membrane</keyword>
<dbReference type="Ensembl" id="ENSCMMT00000013287.1">
    <property type="protein sequence ID" value="ENSCMMP00000012085.1"/>
    <property type="gene ID" value="ENSCMMG00000007671.1"/>
</dbReference>
<evidence type="ECO:0000256" key="9">
    <source>
        <dbReference type="ARBA" id="ARBA00023136"/>
    </source>
</evidence>
<dbReference type="SMART" id="SM00445">
    <property type="entry name" value="LINK"/>
    <property type="match status" value="2"/>
</dbReference>
<dbReference type="FunFam" id="2.60.40.10:FF:000536">
    <property type="entry name" value="Hyaluronan and proteoglycan link protein 4"/>
    <property type="match status" value="1"/>
</dbReference>
<name>A0A8C3C0Q4_CAIMO</name>
<dbReference type="PROSITE" id="PS50835">
    <property type="entry name" value="IG_LIKE"/>
    <property type="match status" value="1"/>
</dbReference>
<protein>
    <recommendedName>
        <fullName evidence="17">Hyaluronan and proteoglycan link protein 4</fullName>
    </recommendedName>
    <alternativeName>
        <fullName evidence="18">Brain link protein 2</fullName>
    </alternativeName>
</protein>
<sequence length="680" mass="75898">MQLPAVPGVLAPSLLAFPLAFGVSGLVALADSPLVLTVVLVLAGLVSITYFLRAGSYFQDPLFCVFVAFSFTSAVDLIISLEEDGFVSGFAEVYVREGEPYLRTAHGIMICYWDGVVHYGLYLAMITAMSQRKSYRSLGLFWLGSLMMSIVVFLLGNLIGKYSSDISPAFLLNVPYVLIPIWAGVKLFQQPRALPCLTAEQVAEEQRKWLHQRPQDMVLVLLLVLAAAFTFFRGMVILDCPADSCFEYIYQHEPYLRDPVAYPKVQMLLYLFYVLPFFCLCIYGLLRPGCSWMPDWSLVFAGAVAQMRPPRGSWAAGPAVLLLLVGILASDTPPSPRGRKKVVHVMEGDSGAVVVQTAPGKVVTHRGGTIILPCRYHYDVSAHDPDEIRLKWTKVTEPMAFVDVFVALGKARRAFGSYRGRTALQEDGFGDASLIIRNVTLQDYGRYECEVTNELEDDTGMVKLDLEGVIFPYHPRLGRYTLNFHEAQQACLQQDGILASHDQLHQAWLEGMDWCNAGWLEDGSVQYPISRPREECGRKDTPVGVRNYGYRHKESEHYDAFCFTSNLNGKVYFLKTYRKLSYPEAVQACKNNGAAVAKVGQLYAAWKIQLLDRCEAGWLEDGSIRYPIVNPRARCGGREPGVRNLGFPDKKYKLFGVYCFKKAGEAAPEKEQGGGHPNRV</sequence>
<feature type="transmembrane region" description="Helical" evidence="21">
    <location>
        <begin position="101"/>
        <end position="126"/>
    </location>
</feature>
<dbReference type="InterPro" id="IPR036179">
    <property type="entry name" value="Ig-like_dom_sf"/>
</dbReference>
<dbReference type="CDD" id="cd03518">
    <property type="entry name" value="Link_domain_HAPLN_module_1"/>
    <property type="match status" value="1"/>
</dbReference>
<dbReference type="InterPro" id="IPR059044">
    <property type="entry name" value="TM_Tm6sf1/2"/>
</dbReference>
<feature type="domain" description="EXPERA" evidence="24">
    <location>
        <begin position="59"/>
        <end position="184"/>
    </location>
</feature>
<evidence type="ECO:0000259" key="23">
    <source>
        <dbReference type="PROSITE" id="PS50963"/>
    </source>
</evidence>
<proteinExistence type="inferred from homology"/>
<feature type="transmembrane region" description="Helical" evidence="21">
    <location>
        <begin position="61"/>
        <end position="81"/>
    </location>
</feature>
<dbReference type="InterPro" id="IPR000538">
    <property type="entry name" value="Link_dom"/>
</dbReference>
<dbReference type="PROSITE" id="PS01241">
    <property type="entry name" value="LINK_1"/>
    <property type="match status" value="1"/>
</dbReference>
<comment type="similarity">
    <text evidence="14">Belongs to the TM6SF family.</text>
</comment>
<dbReference type="InterPro" id="IPR007110">
    <property type="entry name" value="Ig-like_dom"/>
</dbReference>
<dbReference type="SMART" id="SM00406">
    <property type="entry name" value="IGv"/>
    <property type="match status" value="1"/>
</dbReference>
<feature type="domain" description="Link" evidence="23">
    <location>
        <begin position="469"/>
        <end position="564"/>
    </location>
</feature>
<evidence type="ECO:0000256" key="5">
    <source>
        <dbReference type="ARBA" id="ARBA00022692"/>
    </source>
</evidence>
<keyword evidence="7" id="KW-0677">Repeat</keyword>
<dbReference type="Pfam" id="PF07686">
    <property type="entry name" value="V-set"/>
    <property type="match status" value="1"/>
</dbReference>
<organism evidence="25 26">
    <name type="scientific">Cairina moschata</name>
    <name type="common">Muscovy duck</name>
    <dbReference type="NCBI Taxonomy" id="8855"/>
    <lineage>
        <taxon>Eukaryota</taxon>
        <taxon>Metazoa</taxon>
        <taxon>Chordata</taxon>
        <taxon>Craniata</taxon>
        <taxon>Vertebrata</taxon>
        <taxon>Euteleostomi</taxon>
        <taxon>Archelosauria</taxon>
        <taxon>Archosauria</taxon>
        <taxon>Dinosauria</taxon>
        <taxon>Saurischia</taxon>
        <taxon>Theropoda</taxon>
        <taxon>Coelurosauria</taxon>
        <taxon>Aves</taxon>
        <taxon>Neognathae</taxon>
        <taxon>Galloanserae</taxon>
        <taxon>Anseriformes</taxon>
        <taxon>Anatidae</taxon>
        <taxon>Anatinae</taxon>
        <taxon>Cairina</taxon>
    </lineage>
</organism>
<dbReference type="SUPFAM" id="SSF56436">
    <property type="entry name" value="C-type lectin-like"/>
    <property type="match status" value="2"/>
</dbReference>
<dbReference type="FunFam" id="3.10.100.10:FF:000001">
    <property type="entry name" value="Hyaluronan proteoglycan link protein 1"/>
    <property type="match status" value="1"/>
</dbReference>
<feature type="domain" description="Ig-like" evidence="22">
    <location>
        <begin position="352"/>
        <end position="467"/>
    </location>
</feature>
<keyword evidence="26" id="KW-1185">Reference proteome</keyword>
<dbReference type="FunFam" id="3.10.100.10:FF:000002">
    <property type="entry name" value="Hyaluronan proteoglycan link protein 1"/>
    <property type="match status" value="1"/>
</dbReference>